<keyword evidence="4" id="KW-1185">Reference proteome</keyword>
<protein>
    <submittedName>
        <fullName evidence="3">Uncharacterized protein DUF4878</fullName>
    </submittedName>
</protein>
<evidence type="ECO:0000256" key="1">
    <source>
        <dbReference type="SAM" id="MobiDB-lite"/>
    </source>
</evidence>
<feature type="compositionally biased region" description="Gly residues" evidence="1">
    <location>
        <begin position="70"/>
        <end position="83"/>
    </location>
</feature>
<evidence type="ECO:0000313" key="4">
    <source>
        <dbReference type="Proteomes" id="UP000247591"/>
    </source>
</evidence>
<dbReference type="EMBL" id="QJSP01000001">
    <property type="protein sequence ID" value="PYE21004.1"/>
    <property type="molecule type" value="Genomic_DNA"/>
</dbReference>
<organism evidence="3 4">
    <name type="scientific">Williamsia limnetica</name>
    <dbReference type="NCBI Taxonomy" id="882452"/>
    <lineage>
        <taxon>Bacteria</taxon>
        <taxon>Bacillati</taxon>
        <taxon>Actinomycetota</taxon>
        <taxon>Actinomycetes</taxon>
        <taxon>Mycobacteriales</taxon>
        <taxon>Nocardiaceae</taxon>
        <taxon>Williamsia</taxon>
    </lineage>
</organism>
<reference evidence="3 4" key="1">
    <citation type="submission" date="2018-06" db="EMBL/GenBank/DDBJ databases">
        <title>Genomic Encyclopedia of Type Strains, Phase IV (KMG-IV): sequencing the most valuable type-strain genomes for metagenomic binning, comparative biology and taxonomic classification.</title>
        <authorList>
            <person name="Goeker M."/>
        </authorList>
    </citation>
    <scope>NUCLEOTIDE SEQUENCE [LARGE SCALE GENOMIC DNA]</scope>
    <source>
        <strain evidence="3 4">DSM 45521</strain>
    </source>
</reference>
<feature type="transmembrane region" description="Helical" evidence="2">
    <location>
        <begin position="91"/>
        <end position="114"/>
    </location>
</feature>
<keyword evidence="2" id="KW-0812">Transmembrane</keyword>
<feature type="compositionally biased region" description="Low complexity" evidence="1">
    <location>
        <begin position="36"/>
        <end position="61"/>
    </location>
</feature>
<evidence type="ECO:0000313" key="3">
    <source>
        <dbReference type="EMBL" id="PYE21004.1"/>
    </source>
</evidence>
<feature type="region of interest" description="Disordered" evidence="1">
    <location>
        <begin position="9"/>
        <end position="85"/>
    </location>
</feature>
<accession>A0A318S8A2</accession>
<proteinExistence type="predicted"/>
<gene>
    <name evidence="3" type="ORF">DFR67_101396</name>
</gene>
<name>A0A318S8A2_WILLI</name>
<comment type="caution">
    <text evidence="3">The sequence shown here is derived from an EMBL/GenBank/DDBJ whole genome shotgun (WGS) entry which is preliminary data.</text>
</comment>
<dbReference type="Proteomes" id="UP000247591">
    <property type="component" value="Unassembled WGS sequence"/>
</dbReference>
<dbReference type="Gene3D" id="3.10.450.50">
    <property type="match status" value="1"/>
</dbReference>
<evidence type="ECO:0000256" key="2">
    <source>
        <dbReference type="SAM" id="Phobius"/>
    </source>
</evidence>
<keyword evidence="2" id="KW-1133">Transmembrane helix</keyword>
<sequence length="406" mass="42910">MPNFLGGIVSYPHGPGSGPAGGNPEWQPYSEPTVAGQPQFGQPGNPQYGQPGPGEAYQPYQAYPPQPGQWPGGQGGFGPGGGQPPRSRKPLIIGLIAGAALIVVVLVVTLVVTLGGGGSAGNPEAAVKTYLQALSDGDAQKALGVMKTPPSDLLLTDDVLKKQQAIAKIADIKIVDTNKGGDMATVQATYTFGDRKADETFMLHETGDSWRLDEGAVSLEMSASGDIPQLTAFGVPVDKEAKVYFFPGPMEWGSADKNFTVVDSKAKDFPMSAQAYFGVSQLTTELSGTGRNAVQSAVETYLDNCALSKQADASADKPGCEQNVYAYNAEPGSATWTAPTDLSKLEYRIGYDNPDEVSVNGQLPWSVTYRTTATSYRPAETKTEQDNEFMYGKVDLSADPPTYTAD</sequence>
<keyword evidence="2" id="KW-0472">Membrane</keyword>
<dbReference type="AlphaFoldDB" id="A0A318S8A2"/>